<keyword evidence="14" id="KW-1185">Reference proteome</keyword>
<keyword evidence="5" id="KW-0547">Nucleotide-binding</keyword>
<evidence type="ECO:0000259" key="12">
    <source>
        <dbReference type="PROSITE" id="PS50929"/>
    </source>
</evidence>
<evidence type="ECO:0000256" key="1">
    <source>
        <dbReference type="ARBA" id="ARBA00004141"/>
    </source>
</evidence>
<gene>
    <name evidence="13" type="ORF">FIE12Z_8114</name>
</gene>
<dbReference type="GO" id="GO:0005524">
    <property type="term" value="F:ATP binding"/>
    <property type="evidence" value="ECO:0007669"/>
    <property type="project" value="UniProtKB-KW"/>
</dbReference>
<dbReference type="GO" id="GO:0016887">
    <property type="term" value="F:ATP hydrolysis activity"/>
    <property type="evidence" value="ECO:0007669"/>
    <property type="project" value="InterPro"/>
</dbReference>
<dbReference type="InterPro" id="IPR039421">
    <property type="entry name" value="Type_1_exporter"/>
</dbReference>
<evidence type="ECO:0000256" key="5">
    <source>
        <dbReference type="ARBA" id="ARBA00022741"/>
    </source>
</evidence>
<dbReference type="CDD" id="cd18577">
    <property type="entry name" value="ABC_6TM_Pgp_ABCB1_D1_like"/>
    <property type="match status" value="1"/>
</dbReference>
<evidence type="ECO:0000256" key="3">
    <source>
        <dbReference type="ARBA" id="ARBA00022448"/>
    </source>
</evidence>
<dbReference type="PANTHER" id="PTHR43394">
    <property type="entry name" value="ATP-DEPENDENT PERMEASE MDL1, MITOCHONDRIAL"/>
    <property type="match status" value="1"/>
</dbReference>
<dbReference type="CDD" id="cd18578">
    <property type="entry name" value="ABC_6TM_Pgp_ABCB1_D2_like"/>
    <property type="match status" value="1"/>
</dbReference>
<name>A0A395MIC1_9HYPO</name>
<dbReference type="InterPro" id="IPR027417">
    <property type="entry name" value="P-loop_NTPase"/>
</dbReference>
<accession>A0A395MIC1</accession>
<feature type="compositionally biased region" description="Polar residues" evidence="9">
    <location>
        <begin position="9"/>
        <end position="21"/>
    </location>
</feature>
<feature type="domain" description="ABC transmembrane type-1" evidence="12">
    <location>
        <begin position="699"/>
        <end position="972"/>
    </location>
</feature>
<feature type="transmembrane region" description="Helical" evidence="10">
    <location>
        <begin position="822"/>
        <end position="843"/>
    </location>
</feature>
<dbReference type="FunFam" id="1.20.1560.10:FF:000057">
    <property type="entry name" value="ABC multidrug transporter SitT"/>
    <property type="match status" value="1"/>
</dbReference>
<keyword evidence="7 10" id="KW-1133">Transmembrane helix</keyword>
<dbReference type="InterPro" id="IPR017871">
    <property type="entry name" value="ABC_transporter-like_CS"/>
</dbReference>
<evidence type="ECO:0000256" key="10">
    <source>
        <dbReference type="SAM" id="Phobius"/>
    </source>
</evidence>
<dbReference type="PROSITE" id="PS50929">
    <property type="entry name" value="ABC_TM1F"/>
    <property type="match status" value="2"/>
</dbReference>
<feature type="domain" description="ABC transporter" evidence="11">
    <location>
        <begin position="1008"/>
        <end position="1254"/>
    </location>
</feature>
<dbReference type="Proteomes" id="UP000265631">
    <property type="component" value="Unassembled WGS sequence"/>
</dbReference>
<dbReference type="SMART" id="SM00382">
    <property type="entry name" value="AAA"/>
    <property type="match status" value="2"/>
</dbReference>
<dbReference type="EMBL" id="PXXK01000241">
    <property type="protein sequence ID" value="RFN47657.1"/>
    <property type="molecule type" value="Genomic_DNA"/>
</dbReference>
<feature type="domain" description="ABC transporter" evidence="11">
    <location>
        <begin position="365"/>
        <end position="610"/>
    </location>
</feature>
<protein>
    <submittedName>
        <fullName evidence="13">Multidrug resistance protein 3 (P glycoprotein 3)</fullName>
    </submittedName>
</protein>
<dbReference type="Gene3D" id="1.20.1560.10">
    <property type="entry name" value="ABC transporter type 1, transmembrane domain"/>
    <property type="match status" value="1"/>
</dbReference>
<feature type="transmembrane region" description="Helical" evidence="10">
    <location>
        <begin position="911"/>
        <end position="931"/>
    </location>
</feature>
<dbReference type="InterPro" id="IPR011527">
    <property type="entry name" value="ABC1_TM_dom"/>
</dbReference>
<feature type="transmembrane region" description="Helical" evidence="10">
    <location>
        <begin position="266"/>
        <end position="288"/>
    </location>
</feature>
<keyword evidence="6" id="KW-0067">ATP-binding</keyword>
<dbReference type="GO" id="GO:0015421">
    <property type="term" value="F:ABC-type oligopeptide transporter activity"/>
    <property type="evidence" value="ECO:0007669"/>
    <property type="project" value="TreeGrafter"/>
</dbReference>
<dbReference type="GO" id="GO:0090374">
    <property type="term" value="P:oligopeptide export from mitochondrion"/>
    <property type="evidence" value="ECO:0007669"/>
    <property type="project" value="TreeGrafter"/>
</dbReference>
<evidence type="ECO:0000256" key="6">
    <source>
        <dbReference type="ARBA" id="ARBA00022840"/>
    </source>
</evidence>
<evidence type="ECO:0000256" key="8">
    <source>
        <dbReference type="ARBA" id="ARBA00023136"/>
    </source>
</evidence>
<dbReference type="FunFam" id="3.40.50.300:FF:000913">
    <property type="entry name" value="ABC multidrug transporter SitT"/>
    <property type="match status" value="1"/>
</dbReference>
<keyword evidence="8 10" id="KW-0472">Membrane</keyword>
<feature type="transmembrane region" description="Helical" evidence="10">
    <location>
        <begin position="943"/>
        <end position="967"/>
    </location>
</feature>
<feature type="region of interest" description="Disordered" evidence="9">
    <location>
        <begin position="1"/>
        <end position="21"/>
    </location>
</feature>
<organism evidence="13 14">
    <name type="scientific">Fusarium flagelliforme</name>
    <dbReference type="NCBI Taxonomy" id="2675880"/>
    <lineage>
        <taxon>Eukaryota</taxon>
        <taxon>Fungi</taxon>
        <taxon>Dikarya</taxon>
        <taxon>Ascomycota</taxon>
        <taxon>Pezizomycotina</taxon>
        <taxon>Sordariomycetes</taxon>
        <taxon>Hypocreomycetidae</taxon>
        <taxon>Hypocreales</taxon>
        <taxon>Nectriaceae</taxon>
        <taxon>Fusarium</taxon>
        <taxon>Fusarium incarnatum-equiseti species complex</taxon>
    </lineage>
</organism>
<dbReference type="Gene3D" id="3.40.50.300">
    <property type="entry name" value="P-loop containing nucleotide triphosphate hydrolases"/>
    <property type="match status" value="2"/>
</dbReference>
<dbReference type="GO" id="GO:0005743">
    <property type="term" value="C:mitochondrial inner membrane"/>
    <property type="evidence" value="ECO:0007669"/>
    <property type="project" value="TreeGrafter"/>
</dbReference>
<dbReference type="Pfam" id="PF00005">
    <property type="entry name" value="ABC_tran"/>
    <property type="match status" value="2"/>
</dbReference>
<dbReference type="SUPFAM" id="SSF52540">
    <property type="entry name" value="P-loop containing nucleoside triphosphate hydrolases"/>
    <property type="match status" value="2"/>
</dbReference>
<dbReference type="InterPro" id="IPR003439">
    <property type="entry name" value="ABC_transporter-like_ATP-bd"/>
</dbReference>
<dbReference type="InterPro" id="IPR036640">
    <property type="entry name" value="ABC1_TM_sf"/>
</dbReference>
<dbReference type="STRING" id="2594813.A0A395MIC1"/>
<comment type="caution">
    <text evidence="13">The sequence shown here is derived from an EMBL/GenBank/DDBJ whole genome shotgun (WGS) entry which is preliminary data.</text>
</comment>
<comment type="subcellular location">
    <subcellularLocation>
        <location evidence="1">Membrane</location>
        <topology evidence="1">Multi-pass membrane protein</topology>
    </subcellularLocation>
</comment>
<evidence type="ECO:0000256" key="4">
    <source>
        <dbReference type="ARBA" id="ARBA00022692"/>
    </source>
</evidence>
<evidence type="ECO:0000313" key="13">
    <source>
        <dbReference type="EMBL" id="RFN47657.1"/>
    </source>
</evidence>
<dbReference type="PROSITE" id="PS00211">
    <property type="entry name" value="ABC_TRANSPORTER_1"/>
    <property type="match status" value="2"/>
</dbReference>
<evidence type="ECO:0000259" key="11">
    <source>
        <dbReference type="PROSITE" id="PS50893"/>
    </source>
</evidence>
<keyword evidence="3" id="KW-0813">Transport</keyword>
<reference evidence="13 14" key="1">
    <citation type="journal article" date="2018" name="PLoS Pathog.">
        <title>Evolution of structural diversity of trichothecenes, a family of toxins produced by plant pathogenic and entomopathogenic fungi.</title>
        <authorList>
            <person name="Proctor R.H."/>
            <person name="McCormick S.P."/>
            <person name="Kim H.S."/>
            <person name="Cardoza R.E."/>
            <person name="Stanley A.M."/>
            <person name="Lindo L."/>
            <person name="Kelly A."/>
            <person name="Brown D.W."/>
            <person name="Lee T."/>
            <person name="Vaughan M.M."/>
            <person name="Alexander N.J."/>
            <person name="Busman M."/>
            <person name="Gutierrez S."/>
        </authorList>
    </citation>
    <scope>NUCLEOTIDE SEQUENCE [LARGE SCALE GENOMIC DNA]</scope>
    <source>
        <strain evidence="13 14">NRRL 13405</strain>
    </source>
</reference>
<evidence type="ECO:0000256" key="2">
    <source>
        <dbReference type="ARBA" id="ARBA00007577"/>
    </source>
</evidence>
<feature type="domain" description="ABC transmembrane type-1" evidence="12">
    <location>
        <begin position="97"/>
        <end position="330"/>
    </location>
</feature>
<dbReference type="SUPFAM" id="SSF90123">
    <property type="entry name" value="ABC transporter transmembrane region"/>
    <property type="match status" value="2"/>
</dbReference>
<dbReference type="PANTHER" id="PTHR43394:SF1">
    <property type="entry name" value="ATP-BINDING CASSETTE SUB-FAMILY B MEMBER 10, MITOCHONDRIAL"/>
    <property type="match status" value="1"/>
</dbReference>
<sequence>MEKPDHASGATTLELSTTTSQPEKQQTSGFLAFLRIFTYCQPLDCVLEAIGLVAAIGSGVAMSMMNLVIGQLMNVMSDPMRISTDPDGFMEDVSKNALVCTYIYSTLFTYVSFRVTNNIRKSYLRAALSQEISYFDHGTSGSISMQGVANGKLIQSGIADKLGLFFTSLATFITAFIIAFVSYWKLTLILLCIMPAIIFVIGSMATIDAGIDGHNLKILSQAAQYAETALANTRAIKAFNLESRIMHKYVSFLDDSQRLCRKKCGIYGIMFGWQYFVIYAGMALAFWQGIRMIARQEVEGIGTVFTVLFSVVIGSTAINGIAPNISSFVRAAAGATELFSLIDRVSGIDPLNESGQRPSQVSGVISLQSIGFSYPTRPDIQVLDDFSLDIPAGKVTALVGASGSGKSTIIGILERWYNPTSGDIKLDGINIKDLNVNWLRTSMRLVQQEPVLFNGTVFDNIANGLSGTALETSPRQDQEEAVRNAAKLAFADEFIQNLPEKYDTRIGERGGLLSGGQKQRIAIARSIISDPSILLLDEATSALDPHSEVIVQRALDSASSNRTTLVIAHKLATIRHADNIVVMNKGKIVEQGRHDDLVALGGTYAKLVQAQDLSTTKQDSVNPNCDQESTATTEAVEPVQSLTKFSTAVDEKVALQIVQEDFNLYKRTGLIHTIWKMVQSSPELKTCYWITCVCCFLGGQTLLLAEVMDVFQSSDSSRLTKGGDFVSLMYFVVALGAFLVFFITGWSSNIVAQTLSQKVRKGLLHSMLRQDLRFFDRPENTVGALVSRVDSQSQAVLELMGFNVALALQSIINVVASSVLALVYAWKLGLVGVFAGMPPLLLAGYSRIRLETKLDTEIDSRFSTSASLASESVNSIRTVSSLAIEGAIMQRYSAGLDHAVSGSRGPLFHMMIWYSLTQSIEFFILALGFWFGSKLVSQGEITFPQFIVSFLGVFFSGQGAGVIFSFASSFTKANSAANYYFWLTDLHPLIRETDETRDKGPEKDCTSIDFQDVQFSYPLSPEKQVIKGLDLTIDRGQFVAFVGASGCGKSTMISLLERFYDPISGSIKIDDSVSLTDISPRLYRGRLALVQQEPTLFPDSIRDNIAAGLDVSPEEKALVKDDVLEEACRAANAWDFISSLPEGLNTLCGQGGSQLSGGQRQRIAIARALIRNPNVLLLDEATSALDTESERVVQKALSSAAADGDRITIAVAHRLSTIRDADKICVFFRGRIVESGTHDDLIGQDGIYKQMCDAQRLDKAV</sequence>
<evidence type="ECO:0000256" key="9">
    <source>
        <dbReference type="SAM" id="MobiDB-lite"/>
    </source>
</evidence>
<keyword evidence="4 10" id="KW-0812">Transmembrane</keyword>
<dbReference type="CDD" id="cd03249">
    <property type="entry name" value="ABC_MTABC3_MDL1_MDL2"/>
    <property type="match status" value="1"/>
</dbReference>
<feature type="transmembrane region" description="Helical" evidence="10">
    <location>
        <begin position="188"/>
        <end position="211"/>
    </location>
</feature>
<comment type="similarity">
    <text evidence="2">Belongs to the ABC transporter superfamily. ABCB family. Multidrug resistance exporter (TC 3.A.1.201) subfamily.</text>
</comment>
<dbReference type="InterPro" id="IPR003593">
    <property type="entry name" value="AAA+_ATPase"/>
</dbReference>
<feature type="transmembrane region" description="Helical" evidence="10">
    <location>
        <begin position="45"/>
        <end position="73"/>
    </location>
</feature>
<feature type="transmembrane region" description="Helical" evidence="10">
    <location>
        <begin position="728"/>
        <end position="752"/>
    </location>
</feature>
<evidence type="ECO:0000256" key="7">
    <source>
        <dbReference type="ARBA" id="ARBA00022989"/>
    </source>
</evidence>
<evidence type="ECO:0000313" key="14">
    <source>
        <dbReference type="Proteomes" id="UP000265631"/>
    </source>
</evidence>
<dbReference type="PROSITE" id="PS50893">
    <property type="entry name" value="ABC_TRANSPORTER_2"/>
    <property type="match status" value="2"/>
</dbReference>
<dbReference type="AlphaFoldDB" id="A0A395MIC1"/>
<feature type="transmembrane region" description="Helical" evidence="10">
    <location>
        <begin position="300"/>
        <end position="322"/>
    </location>
</feature>
<feature type="transmembrane region" description="Helical" evidence="10">
    <location>
        <begin position="686"/>
        <end position="708"/>
    </location>
</feature>
<feature type="transmembrane region" description="Helical" evidence="10">
    <location>
        <begin position="162"/>
        <end position="182"/>
    </location>
</feature>
<dbReference type="FunFam" id="3.40.50.300:FF:000251">
    <property type="entry name" value="ABC transporter B family member 19"/>
    <property type="match status" value="1"/>
</dbReference>
<feature type="transmembrane region" description="Helical" evidence="10">
    <location>
        <begin position="93"/>
        <end position="113"/>
    </location>
</feature>
<proteinExistence type="inferred from homology"/>
<dbReference type="Pfam" id="PF00664">
    <property type="entry name" value="ABC_membrane"/>
    <property type="match status" value="2"/>
</dbReference>